<dbReference type="Proteomes" id="UP000834106">
    <property type="component" value="Chromosome 12"/>
</dbReference>
<feature type="region of interest" description="Disordered" evidence="1">
    <location>
        <begin position="29"/>
        <end position="73"/>
    </location>
</feature>
<protein>
    <submittedName>
        <fullName evidence="2">Uncharacterized protein</fullName>
    </submittedName>
</protein>
<accession>A0AAD1ZM40</accession>
<evidence type="ECO:0000313" key="2">
    <source>
        <dbReference type="EMBL" id="CAI9772321.1"/>
    </source>
</evidence>
<sequence>MKSDEVVDPFPDLVLPSVTLSSSIDLPVKDSHFQPEPHTQALPYNIIPNSSNNTDYPAPESQTPNQSPPISQDSEKLGFLENELIQVNVSFIGKCHMAVEENLGSFGFGKNEPQWEWGVQEAEEVGEGEAGEVEEIGAQTSCENCKLLAHTCTAIAGPLEEFPESLLEMGNSLLEKLH</sequence>
<evidence type="ECO:0000313" key="3">
    <source>
        <dbReference type="Proteomes" id="UP000834106"/>
    </source>
</evidence>
<keyword evidence="3" id="KW-1185">Reference proteome</keyword>
<name>A0AAD1ZM40_9LAMI</name>
<proteinExistence type="predicted"/>
<dbReference type="AlphaFoldDB" id="A0AAD1ZM40"/>
<gene>
    <name evidence="2" type="ORF">FPE_LOCUS19751</name>
</gene>
<reference evidence="2" key="1">
    <citation type="submission" date="2023-05" db="EMBL/GenBank/DDBJ databases">
        <authorList>
            <person name="Huff M."/>
        </authorList>
    </citation>
    <scope>NUCLEOTIDE SEQUENCE</scope>
</reference>
<evidence type="ECO:0000256" key="1">
    <source>
        <dbReference type="SAM" id="MobiDB-lite"/>
    </source>
</evidence>
<dbReference type="EMBL" id="OU503047">
    <property type="protein sequence ID" value="CAI9772321.1"/>
    <property type="molecule type" value="Genomic_DNA"/>
</dbReference>
<feature type="compositionally biased region" description="Polar residues" evidence="1">
    <location>
        <begin position="47"/>
        <end position="72"/>
    </location>
</feature>
<organism evidence="2 3">
    <name type="scientific">Fraxinus pennsylvanica</name>
    <dbReference type="NCBI Taxonomy" id="56036"/>
    <lineage>
        <taxon>Eukaryota</taxon>
        <taxon>Viridiplantae</taxon>
        <taxon>Streptophyta</taxon>
        <taxon>Embryophyta</taxon>
        <taxon>Tracheophyta</taxon>
        <taxon>Spermatophyta</taxon>
        <taxon>Magnoliopsida</taxon>
        <taxon>eudicotyledons</taxon>
        <taxon>Gunneridae</taxon>
        <taxon>Pentapetalae</taxon>
        <taxon>asterids</taxon>
        <taxon>lamiids</taxon>
        <taxon>Lamiales</taxon>
        <taxon>Oleaceae</taxon>
        <taxon>Oleeae</taxon>
        <taxon>Fraxinus</taxon>
    </lineage>
</organism>